<protein>
    <submittedName>
        <fullName evidence="1">Uncharacterized protein</fullName>
    </submittedName>
</protein>
<dbReference type="Proteomes" id="UP000315295">
    <property type="component" value="Unassembled WGS sequence"/>
</dbReference>
<proteinExistence type="predicted"/>
<accession>A0A540LH30</accession>
<dbReference type="AlphaFoldDB" id="A0A540LH30"/>
<dbReference type="EMBL" id="VIEB01000587">
    <property type="protein sequence ID" value="TQD85778.1"/>
    <property type="molecule type" value="Genomic_DNA"/>
</dbReference>
<comment type="caution">
    <text evidence="1">The sequence shown here is derived from an EMBL/GenBank/DDBJ whole genome shotgun (WGS) entry which is preliminary data.</text>
</comment>
<name>A0A540LH30_MALBA</name>
<reference evidence="1 2" key="1">
    <citation type="journal article" date="2019" name="G3 (Bethesda)">
        <title>Sequencing of a Wild Apple (Malus baccata) Genome Unravels the Differences Between Cultivated and Wild Apple Species Regarding Disease Resistance and Cold Tolerance.</title>
        <authorList>
            <person name="Chen X."/>
        </authorList>
    </citation>
    <scope>NUCLEOTIDE SEQUENCE [LARGE SCALE GENOMIC DNA]</scope>
    <source>
        <strain evidence="2">cv. Shandingzi</strain>
        <tissue evidence="1">Leaves</tissue>
    </source>
</reference>
<evidence type="ECO:0000313" key="1">
    <source>
        <dbReference type="EMBL" id="TQD85778.1"/>
    </source>
</evidence>
<sequence>MGTTRKWFRTIRRKLVRSSNRYIIVVYTNTTPSTHEESSRYEELEDITSSSSSFEKRIFTKEDIAAIVSSTEEPGEAAGVGSWSVCAETGTYSSALHGLNGSVAGQGSHTAATQHV</sequence>
<keyword evidence="2" id="KW-1185">Reference proteome</keyword>
<organism evidence="1 2">
    <name type="scientific">Malus baccata</name>
    <name type="common">Siberian crab apple</name>
    <name type="synonym">Pyrus baccata</name>
    <dbReference type="NCBI Taxonomy" id="106549"/>
    <lineage>
        <taxon>Eukaryota</taxon>
        <taxon>Viridiplantae</taxon>
        <taxon>Streptophyta</taxon>
        <taxon>Embryophyta</taxon>
        <taxon>Tracheophyta</taxon>
        <taxon>Spermatophyta</taxon>
        <taxon>Magnoliopsida</taxon>
        <taxon>eudicotyledons</taxon>
        <taxon>Gunneridae</taxon>
        <taxon>Pentapetalae</taxon>
        <taxon>rosids</taxon>
        <taxon>fabids</taxon>
        <taxon>Rosales</taxon>
        <taxon>Rosaceae</taxon>
        <taxon>Amygdaloideae</taxon>
        <taxon>Maleae</taxon>
        <taxon>Malus</taxon>
    </lineage>
</organism>
<gene>
    <name evidence="1" type="ORF">C1H46_028694</name>
</gene>
<evidence type="ECO:0000313" key="2">
    <source>
        <dbReference type="Proteomes" id="UP000315295"/>
    </source>
</evidence>